<comment type="caution">
    <text evidence="1">The sequence shown here is derived from an EMBL/GenBank/DDBJ whole genome shotgun (WGS) entry which is preliminary data.</text>
</comment>
<proteinExistence type="predicted"/>
<accession>A0A9K3KI34</accession>
<gene>
    <name evidence="1" type="ORF">IV203_022098</name>
</gene>
<dbReference type="EMBL" id="JAGRRH010000023">
    <property type="protein sequence ID" value="KAG7344090.1"/>
    <property type="molecule type" value="Genomic_DNA"/>
</dbReference>
<reference evidence="1" key="1">
    <citation type="journal article" date="2021" name="Sci. Rep.">
        <title>Diploid genomic architecture of Nitzschia inconspicua, an elite biomass production diatom.</title>
        <authorList>
            <person name="Oliver A."/>
            <person name="Podell S."/>
            <person name="Pinowska A."/>
            <person name="Traller J.C."/>
            <person name="Smith S.R."/>
            <person name="McClure R."/>
            <person name="Beliaev A."/>
            <person name="Bohutskyi P."/>
            <person name="Hill E.A."/>
            <person name="Rabines A."/>
            <person name="Zheng H."/>
            <person name="Allen L.Z."/>
            <person name="Kuo A."/>
            <person name="Grigoriev I.V."/>
            <person name="Allen A.E."/>
            <person name="Hazlebeck D."/>
            <person name="Allen E.E."/>
        </authorList>
    </citation>
    <scope>NUCLEOTIDE SEQUENCE</scope>
    <source>
        <strain evidence="1">Hildebrandi</strain>
    </source>
</reference>
<dbReference type="AlphaFoldDB" id="A0A9K3KI34"/>
<dbReference type="Proteomes" id="UP000693970">
    <property type="component" value="Unassembled WGS sequence"/>
</dbReference>
<sequence>MRNRKFAVAYYWCPQRAGNILHSFFNTVTWAIIHNRTVLWAYQNNKNQESDCQAVLKRSDWIPSFEKWKHILRLPDPIPVSNNPSTWKEDQQHPVVLFPQIPDVLSDDPSIFRKSWDSHPLKSRRSVNYIQQLPTIHRNITEELYMEGQEFLYGMLYTHMFQTQLSTKYKVAKPAGIPTQLDEGNETAFTIAIHSRHTVAADDGSFTNKAQLCVETLLERFAPGDLCRVFVMSDRSKTVALLSEWLTQQKGCSVVTAVHHTGDGPVQEHGPWAGIGFLEDLDVTALAQHAIIGDFHRSSTALLKELMEYRRVVAAWRNMKTVENLHVCKLPNKRLAGYDYGPGTPTFRHHKYLEPMKPVKILNDYIQRSSKRSISFTVSLDLRNPTERDIYKLLNAFAYAVINDFDFSISDNQGEISCSPGASLVIRDWAIGGRAEDADISSVLKRQNVTEAVTLQLDRSDWEQLVKESNSSAVVGRLQDLYLHGKEVAYGILFHELMLPCERFSLVLEPLPEISMVLELHGEDKGVESIVHCINVLLQKNSPDDVAILPGSGVSCHLYVVTDASRIEETALSPIIEYSGYDLYTISVGNDQQCSMSFLPISEPEGDAQKLGPTFWRSVQGAATARNGWIRPMNDSADARFQVGAIFARQQLEYHRYYETWKQGREPFEISPLPECRH</sequence>
<evidence type="ECO:0000313" key="2">
    <source>
        <dbReference type="Proteomes" id="UP000693970"/>
    </source>
</evidence>
<reference evidence="1" key="2">
    <citation type="submission" date="2021-04" db="EMBL/GenBank/DDBJ databases">
        <authorList>
            <person name="Podell S."/>
        </authorList>
    </citation>
    <scope>NUCLEOTIDE SEQUENCE</scope>
    <source>
        <strain evidence="1">Hildebrandi</strain>
    </source>
</reference>
<keyword evidence="2" id="KW-1185">Reference proteome</keyword>
<protein>
    <submittedName>
        <fullName evidence="1">Uncharacterized protein</fullName>
    </submittedName>
</protein>
<name>A0A9K3KI34_9STRA</name>
<dbReference type="OrthoDB" id="48679at2759"/>
<evidence type="ECO:0000313" key="1">
    <source>
        <dbReference type="EMBL" id="KAG7344090.1"/>
    </source>
</evidence>
<organism evidence="1 2">
    <name type="scientific">Nitzschia inconspicua</name>
    <dbReference type="NCBI Taxonomy" id="303405"/>
    <lineage>
        <taxon>Eukaryota</taxon>
        <taxon>Sar</taxon>
        <taxon>Stramenopiles</taxon>
        <taxon>Ochrophyta</taxon>
        <taxon>Bacillariophyta</taxon>
        <taxon>Bacillariophyceae</taxon>
        <taxon>Bacillariophycidae</taxon>
        <taxon>Bacillariales</taxon>
        <taxon>Bacillariaceae</taxon>
        <taxon>Nitzschia</taxon>
    </lineage>
</organism>